<dbReference type="AlphaFoldDB" id="A0A3B1B891"/>
<evidence type="ECO:0000313" key="2">
    <source>
        <dbReference type="EMBL" id="VAX10481.1"/>
    </source>
</evidence>
<dbReference type="EMBL" id="UOFY01000051">
    <property type="protein sequence ID" value="VAX10481.1"/>
    <property type="molecule type" value="Genomic_DNA"/>
</dbReference>
<feature type="transmembrane region" description="Helical" evidence="1">
    <location>
        <begin position="82"/>
        <end position="104"/>
    </location>
</feature>
<proteinExistence type="predicted"/>
<reference evidence="2" key="1">
    <citation type="submission" date="2018-06" db="EMBL/GenBank/DDBJ databases">
        <authorList>
            <person name="Zhirakovskaya E."/>
        </authorList>
    </citation>
    <scope>NUCLEOTIDE SEQUENCE</scope>
</reference>
<organism evidence="2">
    <name type="scientific">hydrothermal vent metagenome</name>
    <dbReference type="NCBI Taxonomy" id="652676"/>
    <lineage>
        <taxon>unclassified sequences</taxon>
        <taxon>metagenomes</taxon>
        <taxon>ecological metagenomes</taxon>
    </lineage>
</organism>
<dbReference type="InterPro" id="IPR021806">
    <property type="entry name" value="DUF3379"/>
</dbReference>
<keyword evidence="1" id="KW-0812">Transmembrane</keyword>
<keyword evidence="1" id="KW-0472">Membrane</keyword>
<sequence>MLCLDVRRILAATQVSLAADVLAHLKTCKSCARYAEQEAMLSRQISEKLTVAAPEGLASRILLQHGLGEEKRYRMRRNHWQALAASVVLTVGLISGMLMVNYPYSLEAATLAHVDEEKMALQAEGDIQLSRVNDLLAPYNMKLQQAIGRVNFAMPCRIRQYVGAHLVINGEYGKVTVLIMPGEYVMARTTLQEQNMRGLLIPTRGGSIAILGEQQEPLEAIEARINQALIHTA</sequence>
<protein>
    <submittedName>
        <fullName evidence="2">Uncharacterized protein</fullName>
    </submittedName>
</protein>
<accession>A0A3B1B891</accession>
<name>A0A3B1B891_9ZZZZ</name>
<evidence type="ECO:0000256" key="1">
    <source>
        <dbReference type="SAM" id="Phobius"/>
    </source>
</evidence>
<keyword evidence="1" id="KW-1133">Transmembrane helix</keyword>
<dbReference type="Pfam" id="PF11859">
    <property type="entry name" value="DUF3379"/>
    <property type="match status" value="1"/>
</dbReference>
<gene>
    <name evidence="2" type="ORF">MNBD_GAMMA25-1401</name>
</gene>